<reference evidence="2" key="1">
    <citation type="submission" date="2017-06" db="EMBL/GenBank/DDBJ databases">
        <authorList>
            <person name="Varghese N."/>
            <person name="Submissions S."/>
        </authorList>
    </citation>
    <scope>NUCLEOTIDE SEQUENCE [LARGE SCALE GENOMIC DNA]</scope>
    <source>
        <strain evidence="2">DSM 28041</strain>
    </source>
</reference>
<dbReference type="EMBL" id="FZNS01000010">
    <property type="protein sequence ID" value="SNR89547.1"/>
    <property type="molecule type" value="Genomic_DNA"/>
</dbReference>
<proteinExistence type="predicted"/>
<dbReference type="AlphaFoldDB" id="A0A239A1L2"/>
<keyword evidence="2" id="KW-1185">Reference proteome</keyword>
<evidence type="ECO:0000313" key="1">
    <source>
        <dbReference type="EMBL" id="SNR89547.1"/>
    </source>
</evidence>
<organism evidence="1 2">
    <name type="scientific">Hymenobacter mucosus</name>
    <dbReference type="NCBI Taxonomy" id="1411120"/>
    <lineage>
        <taxon>Bacteria</taxon>
        <taxon>Pseudomonadati</taxon>
        <taxon>Bacteroidota</taxon>
        <taxon>Cytophagia</taxon>
        <taxon>Cytophagales</taxon>
        <taxon>Hymenobacteraceae</taxon>
        <taxon>Hymenobacter</taxon>
    </lineage>
</organism>
<protein>
    <submittedName>
        <fullName evidence="1">Uncharacterized protein</fullName>
    </submittedName>
</protein>
<dbReference type="RefSeq" id="WP_089333809.1">
    <property type="nucleotide sequence ID" value="NZ_FZNS01000010.1"/>
</dbReference>
<gene>
    <name evidence="1" type="ORF">SAMN06269173_110136</name>
</gene>
<name>A0A239A1L2_9BACT</name>
<evidence type="ECO:0000313" key="2">
    <source>
        <dbReference type="Proteomes" id="UP000198310"/>
    </source>
</evidence>
<accession>A0A239A1L2</accession>
<dbReference type="Proteomes" id="UP000198310">
    <property type="component" value="Unassembled WGS sequence"/>
</dbReference>
<sequence>MVDLSVFDLLQQHPVICAGPFLQWAGIGAAPFSATQLQRLRQALRDLLGQLTTFQRATHGGNYEGLTRFLRRADINASGLLGHQAPAAYAWLLISWRQPQPPPDVIRAWKMGLSQLIGWVRHHSRTPAHFLHATPAQQMQQAA</sequence>